<evidence type="ECO:0000256" key="34">
    <source>
        <dbReference type="ARBA" id="ARBA00049368"/>
    </source>
</evidence>
<evidence type="ECO:0000256" key="15">
    <source>
        <dbReference type="ARBA" id="ARBA00023278"/>
    </source>
</evidence>
<dbReference type="Proteomes" id="UP000695000">
    <property type="component" value="Unplaced"/>
</dbReference>
<evidence type="ECO:0000256" key="28">
    <source>
        <dbReference type="ARBA" id="ARBA00048387"/>
    </source>
</evidence>
<evidence type="ECO:0000256" key="25">
    <source>
        <dbReference type="ARBA" id="ARBA00047903"/>
    </source>
</evidence>
<dbReference type="InterPro" id="IPR045010">
    <property type="entry name" value="MDR_fam"/>
</dbReference>
<reference evidence="37" key="1">
    <citation type="submission" date="2025-08" db="UniProtKB">
        <authorList>
            <consortium name="RefSeq"/>
        </authorList>
    </citation>
    <scope>IDENTIFICATION</scope>
    <source>
        <tissue evidence="37">Whole Larva</tissue>
    </source>
</reference>
<evidence type="ECO:0000256" key="18">
    <source>
        <dbReference type="ARBA" id="ARBA00032297"/>
    </source>
</evidence>
<keyword evidence="9" id="KW-0597">Phosphoprotein</keyword>
<dbReference type="InterPro" id="IPR041694">
    <property type="entry name" value="ADH_N_2"/>
</dbReference>
<comment type="catalytic activity">
    <reaction evidence="23">
        <text>leukotriene B4 + NADP(+) = 12-oxo-leukotriene B4 + NADPH + H(+)</text>
        <dbReference type="Rhea" id="RHEA:50608"/>
        <dbReference type="ChEBI" id="CHEBI:15378"/>
        <dbReference type="ChEBI" id="CHEBI:57461"/>
        <dbReference type="ChEBI" id="CHEBI:57783"/>
        <dbReference type="ChEBI" id="CHEBI:58349"/>
        <dbReference type="ChEBI" id="CHEBI:133309"/>
    </reaction>
    <physiologicalReaction direction="left-to-right" evidence="23">
        <dbReference type="Rhea" id="RHEA:50609"/>
    </physiologicalReaction>
</comment>
<comment type="subcellular location">
    <subcellularLocation>
        <location evidence="1">Cytoplasm</location>
    </subcellularLocation>
</comment>
<evidence type="ECO:0000256" key="9">
    <source>
        <dbReference type="ARBA" id="ARBA00022553"/>
    </source>
</evidence>
<accession>A0ABM1MUL1</accession>
<keyword evidence="8" id="KW-0644">Prostaglandin metabolism</keyword>
<comment type="catalytic activity">
    <reaction evidence="20">
        <text>octanal + NADP(+) = (2E)-octenal + NADPH + H(+)</text>
        <dbReference type="Rhea" id="RHEA:50780"/>
        <dbReference type="ChEBI" id="CHEBI:15378"/>
        <dbReference type="ChEBI" id="CHEBI:17935"/>
        <dbReference type="ChEBI" id="CHEBI:57783"/>
        <dbReference type="ChEBI" id="CHEBI:58349"/>
        <dbReference type="ChEBI" id="CHEBI:61748"/>
    </reaction>
    <physiologicalReaction direction="right-to-left" evidence="20">
        <dbReference type="Rhea" id="RHEA:50782"/>
    </physiologicalReaction>
</comment>
<evidence type="ECO:0000256" key="23">
    <source>
        <dbReference type="ARBA" id="ARBA00047871"/>
    </source>
</evidence>
<comment type="catalytic activity">
    <reaction evidence="25">
        <text>dodecanal + NADP(+) = (2E)-dodecenal + NADPH + H(+)</text>
        <dbReference type="Rhea" id="RHEA:50784"/>
        <dbReference type="ChEBI" id="CHEBI:15378"/>
        <dbReference type="ChEBI" id="CHEBI:27836"/>
        <dbReference type="ChEBI" id="CHEBI:57783"/>
        <dbReference type="ChEBI" id="CHEBI:58349"/>
        <dbReference type="ChEBI" id="CHEBI:133741"/>
    </reaction>
    <physiologicalReaction direction="right-to-left" evidence="25">
        <dbReference type="Rhea" id="RHEA:50786"/>
    </physiologicalReaction>
</comment>
<dbReference type="InterPro" id="IPR011032">
    <property type="entry name" value="GroES-like_sf"/>
</dbReference>
<evidence type="ECO:0000256" key="1">
    <source>
        <dbReference type="ARBA" id="ARBA00004496"/>
    </source>
</evidence>
<comment type="subunit">
    <text evidence="3">Monomer or homodimer.</text>
</comment>
<keyword evidence="7" id="KW-0963">Cytoplasm</keyword>
<evidence type="ECO:0000256" key="7">
    <source>
        <dbReference type="ARBA" id="ARBA00022490"/>
    </source>
</evidence>
<evidence type="ECO:0000256" key="24">
    <source>
        <dbReference type="ARBA" id="ARBA00047878"/>
    </source>
</evidence>
<dbReference type="GeneID" id="108563932"/>
<dbReference type="InterPro" id="IPR014190">
    <property type="entry name" value="PTGR1"/>
</dbReference>
<dbReference type="SUPFAM" id="SSF51735">
    <property type="entry name" value="NAD(P)-binding Rossmann-fold domains"/>
    <property type="match status" value="1"/>
</dbReference>
<evidence type="ECO:0000256" key="11">
    <source>
        <dbReference type="ARBA" id="ARBA00022857"/>
    </source>
</evidence>
<keyword evidence="10" id="KW-0276">Fatty acid metabolism</keyword>
<evidence type="ECO:0000256" key="10">
    <source>
        <dbReference type="ARBA" id="ARBA00022832"/>
    </source>
</evidence>
<comment type="catalytic activity">
    <reaction evidence="21">
        <text>decanal + NADP(+) = (2E)-decenal + NADPH + H(+)</text>
        <dbReference type="Rhea" id="RHEA:50612"/>
        <dbReference type="ChEBI" id="CHEBI:15378"/>
        <dbReference type="ChEBI" id="CHEBI:31457"/>
        <dbReference type="ChEBI" id="CHEBI:57783"/>
        <dbReference type="ChEBI" id="CHEBI:58349"/>
        <dbReference type="ChEBI" id="CHEBI:133455"/>
    </reaction>
    <physiologicalReaction direction="right-to-left" evidence="21">
        <dbReference type="Rhea" id="RHEA:50614"/>
    </physiologicalReaction>
</comment>
<evidence type="ECO:0000256" key="4">
    <source>
        <dbReference type="ARBA" id="ARBA00011981"/>
    </source>
</evidence>
<protein>
    <recommendedName>
        <fullName evidence="6">Prostaglandin reductase 1</fullName>
        <ecNumber evidence="4">1.3.1.48</ecNumber>
        <ecNumber evidence="5">1.3.1.74</ecNumber>
    </recommendedName>
    <alternativeName>
        <fullName evidence="19">15-oxoprostaglandin 13-reductase</fullName>
    </alternativeName>
    <alternativeName>
        <fullName evidence="17">Dithiolethione-inducible gene 1 protein</fullName>
    </alternativeName>
    <alternativeName>
        <fullName evidence="16">Leukotriene B4 12-hydroxydehydrogenase</fullName>
    </alternativeName>
    <alternativeName>
        <fullName evidence="18">NAD(P)H-dependent alkenal/one oxidoreductase</fullName>
    </alternativeName>
</protein>
<comment type="catalytic activity">
    <reaction evidence="22">
        <text>pentan-2-one + NADP(+) = (E)-pent-3-en-2-one + NADPH + H(+)</text>
        <dbReference type="Rhea" id="RHEA:50788"/>
        <dbReference type="ChEBI" id="CHEBI:15378"/>
        <dbReference type="ChEBI" id="CHEBI:16472"/>
        <dbReference type="ChEBI" id="CHEBI:57783"/>
        <dbReference type="ChEBI" id="CHEBI:58349"/>
        <dbReference type="ChEBI" id="CHEBI:145276"/>
    </reaction>
    <physiologicalReaction direction="right-to-left" evidence="22">
        <dbReference type="Rhea" id="RHEA:50790"/>
    </physiologicalReaction>
</comment>
<keyword evidence="12" id="KW-0007">Acetylation</keyword>
<feature type="domain" description="Enoyl reductase (ER)" evidence="35">
    <location>
        <begin position="18"/>
        <end position="333"/>
    </location>
</feature>
<comment type="catalytic activity">
    <reaction evidence="33">
        <text>an n-alkanal + NADP(+) = an alk-2-enal + NADPH + H(+)</text>
        <dbReference type="Rhea" id="RHEA:13737"/>
        <dbReference type="ChEBI" id="CHEBI:12834"/>
        <dbReference type="ChEBI" id="CHEBI:13757"/>
        <dbReference type="ChEBI" id="CHEBI:15378"/>
        <dbReference type="ChEBI" id="CHEBI:57783"/>
        <dbReference type="ChEBI" id="CHEBI:58349"/>
        <dbReference type="EC" id="1.3.1.74"/>
    </reaction>
    <physiologicalReaction direction="right-to-left" evidence="33">
        <dbReference type="Rhea" id="RHEA:13739"/>
    </physiologicalReaction>
</comment>
<comment type="similarity">
    <text evidence="2">Belongs to the NADP-dependent oxidoreductase L4BD family.</text>
</comment>
<dbReference type="InterPro" id="IPR013149">
    <property type="entry name" value="ADH-like_C"/>
</dbReference>
<comment type="catalytic activity">
    <reaction evidence="31">
        <text>(5S,12S)-dihydroxy-(6E,10E,12E,14Z)-eicosatetraenoate + NADP(+) = 12-oxo-(5S)-hydroxy-(6E,8E,10E,14Z)-eicosatetraenoate + NADPH + H(+)</text>
        <dbReference type="Rhea" id="RHEA:51212"/>
        <dbReference type="ChEBI" id="CHEBI:15378"/>
        <dbReference type="ChEBI" id="CHEBI:57783"/>
        <dbReference type="ChEBI" id="CHEBI:58349"/>
        <dbReference type="ChEBI" id="CHEBI:133974"/>
        <dbReference type="ChEBI" id="CHEBI:133975"/>
    </reaction>
    <physiologicalReaction direction="left-to-right" evidence="31">
        <dbReference type="Rhea" id="RHEA:51213"/>
    </physiologicalReaction>
</comment>
<comment type="catalytic activity">
    <reaction evidence="30">
        <text>6-trans-leukotriene B4 + NADP(+) = 12-oxo-(5S)-hydroxy-(6E,8E,10E,14Z)-eicosatetraenoate + NADPH + H(+)</text>
        <dbReference type="Rhea" id="RHEA:51204"/>
        <dbReference type="ChEBI" id="CHEBI:15378"/>
        <dbReference type="ChEBI" id="CHEBI:57783"/>
        <dbReference type="ChEBI" id="CHEBI:58349"/>
        <dbReference type="ChEBI" id="CHEBI:90723"/>
        <dbReference type="ChEBI" id="CHEBI:133974"/>
    </reaction>
    <physiologicalReaction direction="left-to-right" evidence="30">
        <dbReference type="Rhea" id="RHEA:51205"/>
    </physiologicalReaction>
</comment>
<evidence type="ECO:0000256" key="33">
    <source>
        <dbReference type="ARBA" id="ARBA00049179"/>
    </source>
</evidence>
<evidence type="ECO:0000256" key="19">
    <source>
        <dbReference type="ARBA" id="ARBA00033119"/>
    </source>
</evidence>
<evidence type="ECO:0000256" key="3">
    <source>
        <dbReference type="ARBA" id="ARBA00011852"/>
    </source>
</evidence>
<evidence type="ECO:0000256" key="13">
    <source>
        <dbReference type="ARBA" id="ARBA00023002"/>
    </source>
</evidence>
<dbReference type="SMART" id="SM00829">
    <property type="entry name" value="PKS_ER"/>
    <property type="match status" value="1"/>
</dbReference>
<evidence type="ECO:0000256" key="8">
    <source>
        <dbReference type="ARBA" id="ARBA00022501"/>
    </source>
</evidence>
<dbReference type="Gene3D" id="3.90.180.10">
    <property type="entry name" value="Medium-chain alcohol dehydrogenases, catalytic domain"/>
    <property type="match status" value="1"/>
</dbReference>
<evidence type="ECO:0000256" key="5">
    <source>
        <dbReference type="ARBA" id="ARBA00012410"/>
    </source>
</evidence>
<evidence type="ECO:0000256" key="27">
    <source>
        <dbReference type="ARBA" id="ARBA00048290"/>
    </source>
</evidence>
<organism evidence="36 37">
    <name type="scientific">Nicrophorus vespilloides</name>
    <name type="common">Boreal carrion beetle</name>
    <dbReference type="NCBI Taxonomy" id="110193"/>
    <lineage>
        <taxon>Eukaryota</taxon>
        <taxon>Metazoa</taxon>
        <taxon>Ecdysozoa</taxon>
        <taxon>Arthropoda</taxon>
        <taxon>Hexapoda</taxon>
        <taxon>Insecta</taxon>
        <taxon>Pterygota</taxon>
        <taxon>Neoptera</taxon>
        <taxon>Endopterygota</taxon>
        <taxon>Coleoptera</taxon>
        <taxon>Polyphaga</taxon>
        <taxon>Staphyliniformia</taxon>
        <taxon>Silphidae</taxon>
        <taxon>Nicrophorinae</taxon>
        <taxon>Nicrophorus</taxon>
    </lineage>
</organism>
<evidence type="ECO:0000256" key="32">
    <source>
        <dbReference type="ARBA" id="ARBA00049070"/>
    </source>
</evidence>
<evidence type="ECO:0000313" key="37">
    <source>
        <dbReference type="RefSeq" id="XP_017778261.1"/>
    </source>
</evidence>
<dbReference type="EC" id="1.3.1.74" evidence="5"/>
<comment type="catalytic activity">
    <reaction evidence="32">
        <text>13,14-dihydro-15-oxo-prostaglandin E1 + NADP(+) = 15-oxoprostaglandin E1 + NADPH + H(+)</text>
        <dbReference type="Rhea" id="RHEA:50584"/>
        <dbReference type="ChEBI" id="CHEBI:15378"/>
        <dbReference type="ChEBI" id="CHEBI:57401"/>
        <dbReference type="ChEBI" id="CHEBI:57783"/>
        <dbReference type="ChEBI" id="CHEBI:58349"/>
        <dbReference type="ChEBI" id="CHEBI:133408"/>
    </reaction>
    <physiologicalReaction direction="right-to-left" evidence="32">
        <dbReference type="Rhea" id="RHEA:50586"/>
    </physiologicalReaction>
</comment>
<evidence type="ECO:0000256" key="17">
    <source>
        <dbReference type="ARBA" id="ARBA00032255"/>
    </source>
</evidence>
<dbReference type="Pfam" id="PF00107">
    <property type="entry name" value="ADH_zinc_N"/>
    <property type="match status" value="1"/>
</dbReference>
<gene>
    <name evidence="37" type="primary">LOC108563932</name>
</gene>
<evidence type="ECO:0000256" key="21">
    <source>
        <dbReference type="ARBA" id="ARBA00047617"/>
    </source>
</evidence>
<comment type="catalytic activity">
    <reaction evidence="27">
        <text>13,14-dihydro-15-oxo-PGF2alpha + NADP(+) = 15-oxoprostaglandin F2alpha + NADPH + H(+)</text>
        <dbReference type="Rhea" id="RHEA:50588"/>
        <dbReference type="ChEBI" id="CHEBI:15378"/>
        <dbReference type="ChEBI" id="CHEBI:57783"/>
        <dbReference type="ChEBI" id="CHEBI:58349"/>
        <dbReference type="ChEBI" id="CHEBI:133374"/>
        <dbReference type="ChEBI" id="CHEBI:133409"/>
    </reaction>
    <physiologicalReaction direction="right-to-left" evidence="27">
        <dbReference type="Rhea" id="RHEA:50590"/>
    </physiologicalReaction>
</comment>
<dbReference type="InterPro" id="IPR036291">
    <property type="entry name" value="NAD(P)-bd_dom_sf"/>
</dbReference>
<dbReference type="Gene3D" id="3.40.50.720">
    <property type="entry name" value="NAD(P)-binding Rossmann-like Domain"/>
    <property type="match status" value="1"/>
</dbReference>
<evidence type="ECO:0000256" key="26">
    <source>
        <dbReference type="ARBA" id="ARBA00048066"/>
    </source>
</evidence>
<comment type="catalytic activity">
    <reaction evidence="26">
        <text>nonan-2-one + NADP(+) = (3E)-nonen-2-one + NADPH + H(+)</text>
        <dbReference type="Rhea" id="RHEA:50616"/>
        <dbReference type="ChEBI" id="CHEBI:15378"/>
        <dbReference type="ChEBI" id="CHEBI:57783"/>
        <dbReference type="ChEBI" id="CHEBI:58349"/>
        <dbReference type="ChEBI" id="CHEBI:77927"/>
        <dbReference type="ChEBI" id="CHEBI:133457"/>
    </reaction>
    <physiologicalReaction direction="right-to-left" evidence="26">
        <dbReference type="Rhea" id="RHEA:50618"/>
    </physiologicalReaction>
</comment>
<keyword evidence="14" id="KW-0443">Lipid metabolism</keyword>
<dbReference type="SUPFAM" id="SSF50129">
    <property type="entry name" value="GroES-like"/>
    <property type="match status" value="2"/>
</dbReference>
<proteinExistence type="inferred from homology"/>
<dbReference type="CDD" id="cd08294">
    <property type="entry name" value="leukotriene_B4_DH_like"/>
    <property type="match status" value="1"/>
</dbReference>
<evidence type="ECO:0000259" key="35">
    <source>
        <dbReference type="SMART" id="SM00829"/>
    </source>
</evidence>
<evidence type="ECO:0000256" key="2">
    <source>
        <dbReference type="ARBA" id="ARBA00010460"/>
    </source>
</evidence>
<evidence type="ECO:0000256" key="14">
    <source>
        <dbReference type="ARBA" id="ARBA00023098"/>
    </source>
</evidence>
<evidence type="ECO:0000256" key="20">
    <source>
        <dbReference type="ARBA" id="ARBA00047461"/>
    </source>
</evidence>
<evidence type="ECO:0000256" key="29">
    <source>
        <dbReference type="ARBA" id="ARBA00048591"/>
    </source>
</evidence>
<dbReference type="PANTHER" id="PTHR43205:SF7">
    <property type="entry name" value="PROSTAGLANDIN REDUCTASE 1"/>
    <property type="match status" value="1"/>
</dbReference>
<keyword evidence="15" id="KW-0379">Hydroxylation</keyword>
<dbReference type="InterPro" id="IPR020843">
    <property type="entry name" value="ER"/>
</dbReference>
<dbReference type="Pfam" id="PF16884">
    <property type="entry name" value="ADH_N_2"/>
    <property type="match status" value="1"/>
</dbReference>
<evidence type="ECO:0000256" key="12">
    <source>
        <dbReference type="ARBA" id="ARBA00022990"/>
    </source>
</evidence>
<keyword evidence="11" id="KW-0521">NADP</keyword>
<dbReference type="RefSeq" id="XP_017778261.1">
    <property type="nucleotide sequence ID" value="XM_017922772.1"/>
</dbReference>
<comment type="catalytic activity">
    <reaction evidence="29">
        <text>20-hydroxy-leukotriene B4 + NADP(+) = 12-oxo-20-hydroxy-leukotriene B4 + NADPH + H(+)</text>
        <dbReference type="Rhea" id="RHEA:51208"/>
        <dbReference type="ChEBI" id="CHEBI:15378"/>
        <dbReference type="ChEBI" id="CHEBI:57460"/>
        <dbReference type="ChEBI" id="CHEBI:57783"/>
        <dbReference type="ChEBI" id="CHEBI:58349"/>
        <dbReference type="ChEBI" id="CHEBI:133346"/>
    </reaction>
    <physiologicalReaction direction="left-to-right" evidence="29">
        <dbReference type="Rhea" id="RHEA:51209"/>
    </physiologicalReaction>
</comment>
<comment type="catalytic activity">
    <reaction evidence="28">
        <text>4-hydroxynonanal + NADP(+) = (E)-4-hydroxynon-2-enal + NADPH + H(+)</text>
        <dbReference type="Rhea" id="RHEA:64736"/>
        <dbReference type="ChEBI" id="CHEBI:15378"/>
        <dbReference type="ChEBI" id="CHEBI:57783"/>
        <dbReference type="ChEBI" id="CHEBI:58349"/>
        <dbReference type="ChEBI" id="CHEBI:58968"/>
        <dbReference type="ChEBI" id="CHEBI:156112"/>
    </reaction>
    <physiologicalReaction direction="right-to-left" evidence="28">
        <dbReference type="Rhea" id="RHEA:64738"/>
    </physiologicalReaction>
</comment>
<evidence type="ECO:0000256" key="31">
    <source>
        <dbReference type="ARBA" id="ARBA00049068"/>
    </source>
</evidence>
<evidence type="ECO:0000313" key="36">
    <source>
        <dbReference type="Proteomes" id="UP000695000"/>
    </source>
</evidence>
<keyword evidence="36" id="KW-1185">Reference proteome</keyword>
<dbReference type="PANTHER" id="PTHR43205">
    <property type="entry name" value="PROSTAGLANDIN REDUCTASE"/>
    <property type="match status" value="1"/>
</dbReference>
<comment type="catalytic activity">
    <reaction evidence="34">
        <text>hexanal + NADP(+) = (E)-hex-2-enal + NADPH + H(+)</text>
        <dbReference type="Rhea" id="RHEA:50776"/>
        <dbReference type="ChEBI" id="CHEBI:15378"/>
        <dbReference type="ChEBI" id="CHEBI:28913"/>
        <dbReference type="ChEBI" id="CHEBI:57783"/>
        <dbReference type="ChEBI" id="CHEBI:58349"/>
        <dbReference type="ChEBI" id="CHEBI:88528"/>
    </reaction>
    <physiologicalReaction direction="right-to-left" evidence="34">
        <dbReference type="Rhea" id="RHEA:50778"/>
    </physiologicalReaction>
</comment>
<comment type="catalytic activity">
    <reaction evidence="24">
        <text>13,14-dihydro-15-oxo-prostaglandin F1alpha + NADP(+) = 15-oxoprostaglandin F1alpha + NADPH + H(+)</text>
        <dbReference type="Rhea" id="RHEA:50592"/>
        <dbReference type="ChEBI" id="CHEBI:15378"/>
        <dbReference type="ChEBI" id="CHEBI:57783"/>
        <dbReference type="ChEBI" id="CHEBI:58349"/>
        <dbReference type="ChEBI" id="CHEBI:79072"/>
        <dbReference type="ChEBI" id="CHEBI:133411"/>
    </reaction>
    <physiologicalReaction direction="right-to-left" evidence="24">
        <dbReference type="Rhea" id="RHEA:50594"/>
    </physiologicalReaction>
</comment>
<keyword evidence="13" id="KW-0560">Oxidoreductase</keyword>
<evidence type="ECO:0000256" key="22">
    <source>
        <dbReference type="ARBA" id="ARBA00047742"/>
    </source>
</evidence>
<evidence type="ECO:0000256" key="6">
    <source>
        <dbReference type="ARBA" id="ARBA00020651"/>
    </source>
</evidence>
<evidence type="ECO:0000256" key="16">
    <source>
        <dbReference type="ARBA" id="ARBA00031851"/>
    </source>
</evidence>
<dbReference type="EC" id="1.3.1.48" evidence="4"/>
<evidence type="ECO:0000256" key="30">
    <source>
        <dbReference type="ARBA" id="ARBA00048953"/>
    </source>
</evidence>
<sequence>MVKTLRYVLKKPSVGMPREEDFQLLEENLPQIELGEFLCKAIYLSVDPYMRFFTSCVGSTIVGTQVAKVIESLNDQFPVGCHVIGDFGWRTYTIVNSLTENLSPFCRPTYVLDELPNHPLSLYLGSLGLTGNTAYFGLTEICQPKAGETIVVTGAAGAVGSHVGQIAKIKGCRVIGITGSKEKVDWLKTLGFDHVLNYNETNNLNAALAEAAPYGIDCYFDNVGGEISSIIMKNMAQYGRVVVCGSISSYNTDSTNLPKATLVQPLMLYKELKLEAFLVSRFNDRWIEGIRQNLQWLDNGQLQFRETIYNGFESMPNAFIGLFKGENIGKTIIQI</sequence>
<name>A0ABM1MUL1_NICVS</name>